<protein>
    <submittedName>
        <fullName evidence="3">FeoB-associated Cys-rich membrane protein</fullName>
    </submittedName>
</protein>
<keyword evidence="6" id="KW-1185">Reference proteome</keyword>
<dbReference type="OrthoDB" id="2229043at2"/>
<dbReference type="Proteomes" id="UP000262901">
    <property type="component" value="Unassembled WGS sequence"/>
</dbReference>
<proteinExistence type="predicted"/>
<dbReference type="KEGG" id="schj:DDV21_003605"/>
<reference evidence="4" key="3">
    <citation type="submission" date="2018-08" db="EMBL/GenBank/DDBJ databases">
        <title>Streptococcus chenjunshii sp. nov., isolated from stools sample of the Tibetan antelope in the Qinghai-Tibet plateau, China.</title>
        <authorList>
            <person name="Tian Z."/>
        </authorList>
    </citation>
    <scope>NUCLEOTIDE SEQUENCE [LARGE SCALE GENOMIC DNA]</scope>
    <source>
        <strain evidence="4">Z15</strain>
    </source>
</reference>
<dbReference type="Proteomes" id="UP000246115">
    <property type="component" value="Chromosome"/>
</dbReference>
<dbReference type="EMBL" id="CP031733">
    <property type="protein sequence ID" value="AXQ78226.1"/>
    <property type="molecule type" value="Genomic_DNA"/>
</dbReference>
<evidence type="ECO:0000313" key="3">
    <source>
        <dbReference type="EMBL" id="RFU52454.1"/>
    </source>
</evidence>
<evidence type="ECO:0000313" key="6">
    <source>
        <dbReference type="Proteomes" id="UP000264056"/>
    </source>
</evidence>
<reference evidence="1" key="4">
    <citation type="journal article" date="2019" name="Int. J. Syst. Evol. Microbiol.">
        <title>Streptococcus chenjunshii sp. nov. isolated from feces of Tibetan antelopes.</title>
        <authorList>
            <person name="Tian Z."/>
            <person name="Lu S."/>
            <person name="Jin D."/>
            <person name="Yang J."/>
            <person name="Pu J."/>
            <person name="Lai X.H."/>
            <person name="Bai X.N."/>
            <person name="Wu X.M."/>
            <person name="Li J."/>
            <person name="Wang S."/>
            <person name="Xu J."/>
        </authorList>
    </citation>
    <scope>NUCLEOTIDE SEQUENCE</scope>
    <source>
        <strain evidence="1">Z15</strain>
    </source>
</reference>
<organism evidence="3 5">
    <name type="scientific">Streptococcus chenjunshii</name>
    <dbReference type="NCBI Taxonomy" id="2173853"/>
    <lineage>
        <taxon>Bacteria</taxon>
        <taxon>Bacillati</taxon>
        <taxon>Bacillota</taxon>
        <taxon>Bacilli</taxon>
        <taxon>Lactobacillales</taxon>
        <taxon>Streptococcaceae</taxon>
        <taxon>Streptococcus</taxon>
    </lineage>
</organism>
<accession>A0A372KKL7</accession>
<name>A0A372KKL7_9STRE</name>
<dbReference type="Proteomes" id="UP000264056">
    <property type="component" value="Unassembled WGS sequence"/>
</dbReference>
<dbReference type="RefSeq" id="WP_116878889.1">
    <property type="nucleotide sequence ID" value="NZ_CP031733.1"/>
</dbReference>
<evidence type="ECO:0000313" key="5">
    <source>
        <dbReference type="Proteomes" id="UP000262901"/>
    </source>
</evidence>
<reference evidence="2 6" key="1">
    <citation type="submission" date="2018-08" db="EMBL/GenBank/DDBJ databases">
        <title>Draft genome of Streptococcus sp .nov. Z2.</title>
        <authorList>
            <person name="Tian Z."/>
        </authorList>
    </citation>
    <scope>NUCLEOTIDE SEQUENCE [LARGE SCALE GENOMIC DNA]</scope>
    <source>
        <strain evidence="2 6">Z2</strain>
    </source>
</reference>
<reference evidence="3 5" key="2">
    <citation type="submission" date="2018-08" db="EMBL/GenBank/DDBJ databases">
        <title>Draft genome of Streptococcus sp. nov. Z1.</title>
        <authorList>
            <person name="Tian Z."/>
        </authorList>
    </citation>
    <scope>NUCLEOTIDE SEQUENCE [LARGE SCALE GENOMIC DNA]</scope>
    <source>
        <strain evidence="3">Z1</strain>
        <strain evidence="5">Z1(2018)</strain>
    </source>
</reference>
<dbReference type="EMBL" id="QVQY01000036">
    <property type="protein sequence ID" value="RFU50242.1"/>
    <property type="molecule type" value="Genomic_DNA"/>
</dbReference>
<dbReference type="Pfam" id="PF12669">
    <property type="entry name" value="FeoB_associated"/>
    <property type="match status" value="1"/>
</dbReference>
<dbReference type="AlphaFoldDB" id="A0A372KKL7"/>
<accession>A0A346NB31</accession>
<evidence type="ECO:0000313" key="1">
    <source>
        <dbReference type="EMBL" id="AXQ78226.1"/>
    </source>
</evidence>
<dbReference type="EMBL" id="QVQZ01000033">
    <property type="protein sequence ID" value="RFU52454.1"/>
    <property type="molecule type" value="Genomic_DNA"/>
</dbReference>
<evidence type="ECO:0000313" key="2">
    <source>
        <dbReference type="EMBL" id="RFU50242.1"/>
    </source>
</evidence>
<evidence type="ECO:0000313" key="4">
    <source>
        <dbReference type="Proteomes" id="UP000246115"/>
    </source>
</evidence>
<sequence>MSTLIIGSLIIWAVFMSLRYYIKQRGSCGDCGCSCPVKDEMQKAARQRLKETR</sequence>
<gene>
    <name evidence="1" type="ORF">DDV21_003605</name>
    <name evidence="2" type="ORF">DDV22_09700</name>
    <name evidence="3" type="ORF">DDV23_09615</name>
</gene>